<dbReference type="RefSeq" id="WP_146054647.1">
    <property type="nucleotide sequence ID" value="NZ_PGFZ01000009.1"/>
</dbReference>
<evidence type="ECO:0000313" key="3">
    <source>
        <dbReference type="Proteomes" id="UP000237423"/>
    </source>
</evidence>
<keyword evidence="1" id="KW-0472">Membrane</keyword>
<organism evidence="2 3">
    <name type="scientific">Methylovulum psychrotolerans</name>
    <dbReference type="NCBI Taxonomy" id="1704499"/>
    <lineage>
        <taxon>Bacteria</taxon>
        <taxon>Pseudomonadati</taxon>
        <taxon>Pseudomonadota</taxon>
        <taxon>Gammaproteobacteria</taxon>
        <taxon>Methylococcales</taxon>
        <taxon>Methylococcaceae</taxon>
        <taxon>Methylovulum</taxon>
    </lineage>
</organism>
<dbReference type="Proteomes" id="UP000237423">
    <property type="component" value="Unassembled WGS sequence"/>
</dbReference>
<evidence type="ECO:0000313" key="2">
    <source>
        <dbReference type="EMBL" id="POZ50650.1"/>
    </source>
</evidence>
<keyword evidence="1" id="KW-1133">Transmembrane helix</keyword>
<keyword evidence="1" id="KW-0812">Transmembrane</keyword>
<dbReference type="EMBL" id="PGFZ01000009">
    <property type="protein sequence ID" value="POZ50650.1"/>
    <property type="molecule type" value="Genomic_DNA"/>
</dbReference>
<accession>A0A2S5CIL2</accession>
<evidence type="ECO:0000256" key="1">
    <source>
        <dbReference type="SAM" id="Phobius"/>
    </source>
</evidence>
<gene>
    <name evidence="2" type="ORF">AADEFJLK_03545</name>
</gene>
<proteinExistence type="predicted"/>
<comment type="caution">
    <text evidence="2">The sequence shown here is derived from an EMBL/GenBank/DDBJ whole genome shotgun (WGS) entry which is preliminary data.</text>
</comment>
<sequence>MYFLALMKNVAKFVASLFQFSAAAKKHTAIHDSRLTLMKMSVFFVVSVLLSVPYAWILSGPLAFLSFWQKSFILLVSLAVILPALHKPLVRLARYLLIPDK</sequence>
<feature type="transmembrane region" description="Helical" evidence="1">
    <location>
        <begin position="36"/>
        <end position="56"/>
    </location>
</feature>
<name>A0A2S5CIL2_9GAMM</name>
<dbReference type="AlphaFoldDB" id="A0A2S5CIL2"/>
<reference evidence="2 3" key="1">
    <citation type="submission" date="2017-11" db="EMBL/GenBank/DDBJ databases">
        <title>Draft Genome Sequence of Methylobacter psychrotolerans Sph1T, an Obligate Methanotroph from Low-Temperature Environments.</title>
        <authorList>
            <person name="Oshkin I.Y."/>
            <person name="Miroshnikov K."/>
            <person name="Belova S.E."/>
            <person name="Korzhenkov A."/>
            <person name="Toshchakov S.V."/>
            <person name="Dedysh S.N."/>
        </authorList>
    </citation>
    <scope>NUCLEOTIDE SEQUENCE [LARGE SCALE GENOMIC DNA]</scope>
    <source>
        <strain evidence="2 3">Sph1</strain>
    </source>
</reference>
<feature type="transmembrane region" description="Helical" evidence="1">
    <location>
        <begin position="62"/>
        <end position="85"/>
    </location>
</feature>
<protein>
    <submittedName>
        <fullName evidence="2">Uncharacterized protein</fullName>
    </submittedName>
</protein>